<keyword evidence="7 15" id="KW-0812">Transmembrane</keyword>
<dbReference type="EMBL" id="AQQW01000003">
    <property type="protein sequence ID" value="ETW13739.1"/>
    <property type="molecule type" value="Genomic_DNA"/>
</dbReference>
<keyword evidence="10 15" id="KW-0472">Membrane</keyword>
<dbReference type="GO" id="GO:0055091">
    <property type="term" value="P:phospholipid homeostasis"/>
    <property type="evidence" value="ECO:0007669"/>
    <property type="project" value="TreeGrafter"/>
</dbReference>
<dbReference type="eggNOG" id="COG2898">
    <property type="taxonomic scope" value="Bacteria"/>
</dbReference>
<feature type="compositionally biased region" description="Pro residues" evidence="14">
    <location>
        <begin position="655"/>
        <end position="666"/>
    </location>
</feature>
<evidence type="ECO:0000259" key="16">
    <source>
        <dbReference type="Pfam" id="PF09924"/>
    </source>
</evidence>
<accession>W4HLW5</accession>
<proteinExistence type="inferred from homology"/>
<comment type="similarity">
    <text evidence="2">Belongs to the LPG synthase family.</text>
</comment>
<evidence type="ECO:0000313" key="18">
    <source>
        <dbReference type="Proteomes" id="UP000019063"/>
    </source>
</evidence>
<evidence type="ECO:0000256" key="4">
    <source>
        <dbReference type="ARBA" id="ARBA00021546"/>
    </source>
</evidence>
<keyword evidence="9" id="KW-0443">Lipid metabolism</keyword>
<dbReference type="AlphaFoldDB" id="W4HLW5"/>
<dbReference type="RefSeq" id="WP_043843161.1">
    <property type="nucleotide sequence ID" value="NZ_AQQW01000003.1"/>
</dbReference>
<dbReference type="InterPro" id="IPR024320">
    <property type="entry name" value="LPG_synthase_C"/>
</dbReference>
<evidence type="ECO:0000256" key="13">
    <source>
        <dbReference type="ARBA" id="ARBA00047540"/>
    </source>
</evidence>
<dbReference type="EC" id="2.3.2.3" evidence="3"/>
<organism evidence="17 18">
    <name type="scientific">Roseivivax marinus</name>
    <dbReference type="NCBI Taxonomy" id="1379903"/>
    <lineage>
        <taxon>Bacteria</taxon>
        <taxon>Pseudomonadati</taxon>
        <taxon>Pseudomonadota</taxon>
        <taxon>Alphaproteobacteria</taxon>
        <taxon>Rhodobacterales</taxon>
        <taxon>Roseobacteraceae</taxon>
        <taxon>Roseivivax</taxon>
    </lineage>
</organism>
<dbReference type="STRING" id="1379903.ATO8_06901"/>
<sequence length="680" mass="70709">MIPARASADPRAGRAGRFRAALAISLAALSLWLVGDQVVALNASRVWDAAIDLPPEALVASFALALLSHAGLAGYDRLALTRLGRYVPWRRALAGGFGGAVAAQTLGMGLVTGSLARARIYRANGLSAPEIVALTALVTAGFFAGLVVALTALLAFDPKPLAHLVGTRPDAVRAVACAVLALVASGALARRWLPERLSFLSMQVRLPGVKWLVSATALAVADLVPAALSLAVLLPVEGLPGPTGFVAIFMAALALGHMANLPGGVGPFEATLLLALPAVPTEDLAAAILVWRALYYLPTGALALVLAARAPARSGTRILAGRALEDRLRWVLDACGQAEAALVHLGDKHVFAPEDARALAMYGVGAGTWLMMGDPVGPREDWPQVIDGLASEARAAGARLAGYKVGPASEDIWRAAGFAVSPLGSEASVAAADFTLDVPVRRELRRKCRAADKAGMFVRVHPPGGAPLAEMGSVADAWRDAKSGREQTFSMGHWAPDFAARHVTVTGRVAGQLVAFATIWTSGDGREWMLDLMRMTPDAPAGAMHRLVAAGIDAAGQAGADRFNLCMAPLSDLPRGRGAPWAARLGGVVWRLGGGRLGLHGLRRFKEAFRPDWAPRGLASLGPLGTVEALLTARALVRGGARIAGTDPARMPRVAIPPPAPIPAPSPNAAAERPQDREVA</sequence>
<keyword evidence="8 15" id="KW-1133">Transmembrane helix</keyword>
<name>W4HLW5_9RHOB</name>
<evidence type="ECO:0000256" key="5">
    <source>
        <dbReference type="ARBA" id="ARBA00022475"/>
    </source>
</evidence>
<evidence type="ECO:0000256" key="6">
    <source>
        <dbReference type="ARBA" id="ARBA00022679"/>
    </source>
</evidence>
<dbReference type="InterPro" id="IPR016181">
    <property type="entry name" value="Acyl_CoA_acyltransferase"/>
</dbReference>
<feature type="region of interest" description="Disordered" evidence="14">
    <location>
        <begin position="648"/>
        <end position="680"/>
    </location>
</feature>
<dbReference type="InterPro" id="IPR022791">
    <property type="entry name" value="L-PG_synthase/AglD"/>
</dbReference>
<evidence type="ECO:0000256" key="9">
    <source>
        <dbReference type="ARBA" id="ARBA00023098"/>
    </source>
</evidence>
<feature type="domain" description="Phosphatidylglycerol lysyltransferase C-terminal" evidence="16">
    <location>
        <begin position="335"/>
        <end position="616"/>
    </location>
</feature>
<evidence type="ECO:0000256" key="12">
    <source>
        <dbReference type="ARBA" id="ARBA00031899"/>
    </source>
</evidence>
<keyword evidence="5" id="KW-1003">Cell membrane</keyword>
<dbReference type="SUPFAM" id="SSF55729">
    <property type="entry name" value="Acyl-CoA N-acyltransferases (Nat)"/>
    <property type="match status" value="1"/>
</dbReference>
<evidence type="ECO:0000256" key="3">
    <source>
        <dbReference type="ARBA" id="ARBA00012014"/>
    </source>
</evidence>
<keyword evidence="18" id="KW-1185">Reference proteome</keyword>
<dbReference type="Pfam" id="PF09924">
    <property type="entry name" value="LPG_synthase_C"/>
    <property type="match status" value="1"/>
</dbReference>
<evidence type="ECO:0000256" key="11">
    <source>
        <dbReference type="ARBA" id="ARBA00023251"/>
    </source>
</evidence>
<comment type="caution">
    <text evidence="17">The sequence shown here is derived from an EMBL/GenBank/DDBJ whole genome shotgun (WGS) entry which is preliminary data.</text>
</comment>
<reference evidence="17 18" key="1">
    <citation type="journal article" date="2014" name="Antonie Van Leeuwenhoek">
        <title>Roseivivax atlanticus sp. nov., isolated from surface seawater of the Atlantic Ocean.</title>
        <authorList>
            <person name="Li G."/>
            <person name="Lai Q."/>
            <person name="Liu X."/>
            <person name="Sun F."/>
            <person name="Shao Z."/>
        </authorList>
    </citation>
    <scope>NUCLEOTIDE SEQUENCE [LARGE SCALE GENOMIC DNA]</scope>
    <source>
        <strain evidence="17 18">22II-s10s</strain>
    </source>
</reference>
<dbReference type="GO" id="GO:0006629">
    <property type="term" value="P:lipid metabolic process"/>
    <property type="evidence" value="ECO:0007669"/>
    <property type="project" value="UniProtKB-KW"/>
</dbReference>
<evidence type="ECO:0000256" key="14">
    <source>
        <dbReference type="SAM" id="MobiDB-lite"/>
    </source>
</evidence>
<feature type="transmembrane region" description="Helical" evidence="15">
    <location>
        <begin position="285"/>
        <end position="308"/>
    </location>
</feature>
<evidence type="ECO:0000256" key="7">
    <source>
        <dbReference type="ARBA" id="ARBA00022692"/>
    </source>
</evidence>
<dbReference type="Pfam" id="PF03706">
    <property type="entry name" value="LPG_synthase_TM"/>
    <property type="match status" value="1"/>
</dbReference>
<keyword evidence="6" id="KW-0808">Transferase</keyword>
<feature type="transmembrane region" description="Helical" evidence="15">
    <location>
        <begin position="92"/>
        <end position="111"/>
    </location>
</feature>
<evidence type="ECO:0000313" key="17">
    <source>
        <dbReference type="EMBL" id="ETW13739.1"/>
    </source>
</evidence>
<keyword evidence="11" id="KW-0046">Antibiotic resistance</keyword>
<feature type="transmembrane region" description="Helical" evidence="15">
    <location>
        <begin position="245"/>
        <end position="265"/>
    </location>
</feature>
<comment type="subcellular location">
    <subcellularLocation>
        <location evidence="1">Cell membrane</location>
        <topology evidence="1">Multi-pass membrane protein</topology>
    </subcellularLocation>
</comment>
<feature type="transmembrane region" description="Helical" evidence="15">
    <location>
        <begin position="171"/>
        <end position="189"/>
    </location>
</feature>
<feature type="transmembrane region" description="Helical" evidence="15">
    <location>
        <begin position="209"/>
        <end position="233"/>
    </location>
</feature>
<evidence type="ECO:0000256" key="2">
    <source>
        <dbReference type="ARBA" id="ARBA00008627"/>
    </source>
</evidence>
<dbReference type="GO" id="GO:0005886">
    <property type="term" value="C:plasma membrane"/>
    <property type="evidence" value="ECO:0007669"/>
    <property type="project" value="UniProtKB-SubCell"/>
</dbReference>
<evidence type="ECO:0000256" key="1">
    <source>
        <dbReference type="ARBA" id="ARBA00004651"/>
    </source>
</evidence>
<evidence type="ECO:0000256" key="8">
    <source>
        <dbReference type="ARBA" id="ARBA00022989"/>
    </source>
</evidence>
<evidence type="ECO:0000256" key="10">
    <source>
        <dbReference type="ARBA" id="ARBA00023136"/>
    </source>
</evidence>
<dbReference type="GO" id="GO:0046677">
    <property type="term" value="P:response to antibiotic"/>
    <property type="evidence" value="ECO:0007669"/>
    <property type="project" value="UniProtKB-KW"/>
</dbReference>
<evidence type="ECO:0000256" key="15">
    <source>
        <dbReference type="SAM" id="Phobius"/>
    </source>
</evidence>
<dbReference type="Proteomes" id="UP000019063">
    <property type="component" value="Unassembled WGS sequence"/>
</dbReference>
<dbReference type="PANTHER" id="PTHR34697:SF2">
    <property type="entry name" value="PHOSPHATIDYLGLYCEROL LYSYLTRANSFERASE"/>
    <property type="match status" value="1"/>
</dbReference>
<protein>
    <recommendedName>
        <fullName evidence="4">Phosphatidylglycerol lysyltransferase</fullName>
        <ecNumber evidence="3">2.3.2.3</ecNumber>
    </recommendedName>
    <alternativeName>
        <fullName evidence="12">Lysylphosphatidylglycerol synthase</fullName>
    </alternativeName>
</protein>
<comment type="catalytic activity">
    <reaction evidence="13">
        <text>L-lysyl-tRNA(Lys) + a 1,2-diacyl-sn-glycero-3-phospho-(1'-sn-glycerol) = a 1,2-diacyl-sn-glycero-3-phospho-1'-(3'-O-L-lysyl)-sn-glycerol + tRNA(Lys)</text>
        <dbReference type="Rhea" id="RHEA:10668"/>
        <dbReference type="Rhea" id="RHEA-COMP:9696"/>
        <dbReference type="Rhea" id="RHEA-COMP:9697"/>
        <dbReference type="ChEBI" id="CHEBI:64716"/>
        <dbReference type="ChEBI" id="CHEBI:75792"/>
        <dbReference type="ChEBI" id="CHEBI:78442"/>
        <dbReference type="ChEBI" id="CHEBI:78529"/>
        <dbReference type="EC" id="2.3.2.3"/>
    </reaction>
</comment>
<feature type="transmembrane region" description="Helical" evidence="15">
    <location>
        <begin position="131"/>
        <end position="156"/>
    </location>
</feature>
<dbReference type="eggNOG" id="COG0392">
    <property type="taxonomic scope" value="Bacteria"/>
</dbReference>
<dbReference type="PANTHER" id="PTHR34697">
    <property type="entry name" value="PHOSPHATIDYLGLYCEROL LYSYLTRANSFERASE"/>
    <property type="match status" value="1"/>
</dbReference>
<dbReference type="InterPro" id="IPR051211">
    <property type="entry name" value="PG_lysyltransferase"/>
</dbReference>
<gene>
    <name evidence="17" type="ORF">ATO8_06901</name>
</gene>
<dbReference type="GO" id="GO:0050071">
    <property type="term" value="F:phosphatidylglycerol lysyltransferase activity"/>
    <property type="evidence" value="ECO:0007669"/>
    <property type="project" value="UniProtKB-EC"/>
</dbReference>